<protein>
    <submittedName>
        <fullName evidence="1">Uncharacterized protein</fullName>
    </submittedName>
</protein>
<dbReference type="OrthoDB" id="8948503at2759"/>
<name>A0A8C9WQR2_SCLFO</name>
<reference evidence="1" key="3">
    <citation type="submission" date="2025-09" db="UniProtKB">
        <authorList>
            <consortium name="Ensembl"/>
        </authorList>
    </citation>
    <scope>IDENTIFICATION</scope>
</reference>
<evidence type="ECO:0000313" key="2">
    <source>
        <dbReference type="Proteomes" id="UP000694397"/>
    </source>
</evidence>
<sequence>MLCTKLLSQSSQRKGRSPECVRKCSRRWVFWRNRLPHCVQGKGRSPVWTRWCRATPLDDTKSFPHTGHWWPFPRAAHGVARRRPAAVGAWLNWCSRRLAAELRRFPHWEQSRPPRVTKAALSSGLERAS</sequence>
<evidence type="ECO:0000313" key="1">
    <source>
        <dbReference type="Ensembl" id="ENSSFOP00015078416.1"/>
    </source>
</evidence>
<proteinExistence type="predicted"/>
<dbReference type="GeneTree" id="ENSGT00940000177554"/>
<dbReference type="AlphaFoldDB" id="A0A8C9WQR2"/>
<accession>A0A8C9WQR2</accession>
<dbReference type="Proteomes" id="UP000694397">
    <property type="component" value="Chromosome 18"/>
</dbReference>
<organism evidence="1 2">
    <name type="scientific">Scleropages formosus</name>
    <name type="common">Asian bonytongue</name>
    <name type="synonym">Osteoglossum formosum</name>
    <dbReference type="NCBI Taxonomy" id="113540"/>
    <lineage>
        <taxon>Eukaryota</taxon>
        <taxon>Metazoa</taxon>
        <taxon>Chordata</taxon>
        <taxon>Craniata</taxon>
        <taxon>Vertebrata</taxon>
        <taxon>Euteleostomi</taxon>
        <taxon>Actinopterygii</taxon>
        <taxon>Neopterygii</taxon>
        <taxon>Teleostei</taxon>
        <taxon>Osteoglossocephala</taxon>
        <taxon>Osteoglossomorpha</taxon>
        <taxon>Osteoglossiformes</taxon>
        <taxon>Osteoglossidae</taxon>
        <taxon>Scleropages</taxon>
    </lineage>
</organism>
<dbReference type="Ensembl" id="ENSSFOT00015065218.1">
    <property type="protein sequence ID" value="ENSSFOP00015078416.1"/>
    <property type="gene ID" value="ENSSFOG00015025170.1"/>
</dbReference>
<reference evidence="1 2" key="1">
    <citation type="submission" date="2019-04" db="EMBL/GenBank/DDBJ databases">
        <authorList>
            <consortium name="Wellcome Sanger Institute Data Sharing"/>
        </authorList>
    </citation>
    <scope>NUCLEOTIDE SEQUENCE [LARGE SCALE GENOMIC DNA]</scope>
</reference>
<reference evidence="1" key="2">
    <citation type="submission" date="2025-08" db="UniProtKB">
        <authorList>
            <consortium name="Ensembl"/>
        </authorList>
    </citation>
    <scope>IDENTIFICATION</scope>
</reference>
<keyword evidence="2" id="KW-1185">Reference proteome</keyword>